<reference evidence="2" key="1">
    <citation type="submission" date="2020-05" db="EMBL/GenBank/DDBJ databases">
        <authorList>
            <person name="Chiriac C."/>
            <person name="Salcher M."/>
            <person name="Ghai R."/>
            <person name="Kavagutti S V."/>
        </authorList>
    </citation>
    <scope>NUCLEOTIDE SEQUENCE</scope>
</reference>
<name>A0A6J6T8N7_9ZZZZ</name>
<dbReference type="EMBL" id="CAEZYW010000124">
    <property type="protein sequence ID" value="CAB4743304.1"/>
    <property type="molecule type" value="Genomic_DNA"/>
</dbReference>
<evidence type="ECO:0000313" key="2">
    <source>
        <dbReference type="EMBL" id="CAB4743304.1"/>
    </source>
</evidence>
<proteinExistence type="predicted"/>
<feature type="region of interest" description="Disordered" evidence="1">
    <location>
        <begin position="139"/>
        <end position="162"/>
    </location>
</feature>
<sequence>MHEEPLALSQASGHDEVAPHRAGHFWQRCGLNERDWRRDAHELAYRNSDSIGVAATGEERGHLIADRAGGHACTELTDGAGAFEAEDVARTWGWGIEALSLHDVGAVHGRCGDVDDDLTRAGLRVGDFVPGEHARVTGRCNDDGAHDGLSAPIDPSAPRRSG</sequence>
<organism evidence="2">
    <name type="scientific">freshwater metagenome</name>
    <dbReference type="NCBI Taxonomy" id="449393"/>
    <lineage>
        <taxon>unclassified sequences</taxon>
        <taxon>metagenomes</taxon>
        <taxon>ecological metagenomes</taxon>
    </lineage>
</organism>
<accession>A0A6J6T8N7</accession>
<protein>
    <submittedName>
        <fullName evidence="2">Unannotated protein</fullName>
    </submittedName>
</protein>
<gene>
    <name evidence="2" type="ORF">UFOPK2786_00898</name>
</gene>
<evidence type="ECO:0000256" key="1">
    <source>
        <dbReference type="SAM" id="MobiDB-lite"/>
    </source>
</evidence>
<dbReference type="AlphaFoldDB" id="A0A6J6T8N7"/>